<reference evidence="2 3" key="1">
    <citation type="journal article" date="2016" name="Nat. Commun.">
        <title>Thousands of microbial genomes shed light on interconnected biogeochemical processes in an aquifer system.</title>
        <authorList>
            <person name="Anantharaman K."/>
            <person name="Brown C.T."/>
            <person name="Hug L.A."/>
            <person name="Sharon I."/>
            <person name="Castelle C.J."/>
            <person name="Probst A.J."/>
            <person name="Thomas B.C."/>
            <person name="Singh A."/>
            <person name="Wilkins M.J."/>
            <person name="Karaoz U."/>
            <person name="Brodie E.L."/>
            <person name="Williams K.H."/>
            <person name="Hubbard S.S."/>
            <person name="Banfield J.F."/>
        </authorList>
    </citation>
    <scope>NUCLEOTIDE SEQUENCE [LARGE SCALE GENOMIC DNA]</scope>
</reference>
<feature type="domain" description="Glycosyltransferase 2-like" evidence="1">
    <location>
        <begin position="5"/>
        <end position="123"/>
    </location>
</feature>
<protein>
    <recommendedName>
        <fullName evidence="1">Glycosyltransferase 2-like domain-containing protein</fullName>
    </recommendedName>
</protein>
<dbReference type="Gene3D" id="3.90.550.10">
    <property type="entry name" value="Spore Coat Polysaccharide Biosynthesis Protein SpsA, Chain A"/>
    <property type="match status" value="1"/>
</dbReference>
<dbReference type="Proteomes" id="UP000176604">
    <property type="component" value="Unassembled WGS sequence"/>
</dbReference>
<gene>
    <name evidence="2" type="ORF">A3J43_02460</name>
</gene>
<dbReference type="Pfam" id="PF00535">
    <property type="entry name" value="Glycos_transf_2"/>
    <property type="match status" value="1"/>
</dbReference>
<dbReference type="PANTHER" id="PTHR43179:SF7">
    <property type="entry name" value="RHAMNOSYLTRANSFERASE WBBL"/>
    <property type="match status" value="1"/>
</dbReference>
<name>A0A1F7UJA4_9BACT</name>
<comment type="caution">
    <text evidence="2">The sequence shown here is derived from an EMBL/GenBank/DDBJ whole genome shotgun (WGS) entry which is preliminary data.</text>
</comment>
<dbReference type="InterPro" id="IPR029044">
    <property type="entry name" value="Nucleotide-diphossugar_trans"/>
</dbReference>
<evidence type="ECO:0000313" key="2">
    <source>
        <dbReference type="EMBL" id="OGL78356.1"/>
    </source>
</evidence>
<evidence type="ECO:0000259" key="1">
    <source>
        <dbReference type="Pfam" id="PF00535"/>
    </source>
</evidence>
<dbReference type="SUPFAM" id="SSF53448">
    <property type="entry name" value="Nucleotide-diphospho-sugar transferases"/>
    <property type="match status" value="1"/>
</dbReference>
<sequence length="279" mass="32492">MDLSLIILNYQSMHMVREQLRVLAGCSFPFSTEIIVVDNASGDHQGEGLRRDFPQARFLMLARNQGMGGGNNRGLEAAHGTYALILNPDIVVFPEAIEHLYGYMHAHPRAGMCGPKLLNPDGTLQESCFRFPRWITPLSRRTKFAMLPWGRRELDRFLMRDWDHAAARPVDWLLGGALMVRREAFEKVGMFDERFFLFFEETDWCRRFWQHGWEVVYVPEAVMVHYPHRLSSGKGMSVLFSRMAWIHIASWAKYFCKWRGVKKSRNQEIKKSNVVSLFF</sequence>
<accession>A0A1F7UJA4</accession>
<organism evidence="2 3">
    <name type="scientific">Candidatus Uhrbacteria bacterium RIFCSPHIGHO2_12_FULL_54_23</name>
    <dbReference type="NCBI Taxonomy" id="1802397"/>
    <lineage>
        <taxon>Bacteria</taxon>
        <taxon>Candidatus Uhriibacteriota</taxon>
    </lineage>
</organism>
<dbReference type="CDD" id="cd04186">
    <property type="entry name" value="GT_2_like_c"/>
    <property type="match status" value="1"/>
</dbReference>
<proteinExistence type="predicted"/>
<dbReference type="InterPro" id="IPR001173">
    <property type="entry name" value="Glyco_trans_2-like"/>
</dbReference>
<dbReference type="STRING" id="1802397.A3J43_02460"/>
<evidence type="ECO:0000313" key="3">
    <source>
        <dbReference type="Proteomes" id="UP000176604"/>
    </source>
</evidence>
<dbReference type="AlphaFoldDB" id="A0A1F7UJA4"/>
<dbReference type="PANTHER" id="PTHR43179">
    <property type="entry name" value="RHAMNOSYLTRANSFERASE WBBL"/>
    <property type="match status" value="1"/>
</dbReference>
<dbReference type="EMBL" id="MGEF01000033">
    <property type="protein sequence ID" value="OGL78356.1"/>
    <property type="molecule type" value="Genomic_DNA"/>
</dbReference>